<keyword evidence="4" id="KW-0539">Nucleus</keyword>
<protein>
    <submittedName>
        <fullName evidence="8">Testis-expressed sequence 10 protein homolog</fullName>
    </submittedName>
</protein>
<comment type="subcellular location">
    <subcellularLocation>
        <location evidence="1">Nucleus</location>
        <location evidence="1">Nucleolus</location>
    </subcellularLocation>
    <subcellularLocation>
        <location evidence="2">Nucleus</location>
        <location evidence="2">Nucleoplasm</location>
    </subcellularLocation>
</comment>
<evidence type="ECO:0000256" key="3">
    <source>
        <dbReference type="ARBA" id="ARBA00006427"/>
    </source>
</evidence>
<gene>
    <name evidence="8" type="primary">LOC109478815</name>
</gene>
<dbReference type="OrthoDB" id="361362at2759"/>
<dbReference type="GO" id="GO:0071339">
    <property type="term" value="C:MLL1 complex"/>
    <property type="evidence" value="ECO:0007669"/>
    <property type="project" value="TreeGrafter"/>
</dbReference>
<organism evidence="7 8">
    <name type="scientific">Branchiostoma belcheri</name>
    <name type="common">Amphioxus</name>
    <dbReference type="NCBI Taxonomy" id="7741"/>
    <lineage>
        <taxon>Eukaryota</taxon>
        <taxon>Metazoa</taxon>
        <taxon>Chordata</taxon>
        <taxon>Cephalochordata</taxon>
        <taxon>Leptocardii</taxon>
        <taxon>Amphioxiformes</taxon>
        <taxon>Branchiostomatidae</taxon>
        <taxon>Branchiostoma</taxon>
    </lineage>
</organism>
<dbReference type="InterPro" id="IPR024679">
    <property type="entry name" value="Ipi1_N"/>
</dbReference>
<evidence type="ECO:0000259" key="6">
    <source>
        <dbReference type="Pfam" id="PF25781"/>
    </source>
</evidence>
<evidence type="ECO:0000259" key="5">
    <source>
        <dbReference type="Pfam" id="PF12333"/>
    </source>
</evidence>
<dbReference type="Proteomes" id="UP000515135">
    <property type="component" value="Unplaced"/>
</dbReference>
<keyword evidence="7" id="KW-1185">Reference proteome</keyword>
<dbReference type="PANTHER" id="PTHR16056">
    <property type="entry name" value="REGULATOR OF MICROTUBULE DYNAMICS PROTEIN"/>
    <property type="match status" value="1"/>
</dbReference>
<name>A0A6P5A375_BRABE</name>
<dbReference type="GeneID" id="109478815"/>
<evidence type="ECO:0000256" key="1">
    <source>
        <dbReference type="ARBA" id="ARBA00004604"/>
    </source>
</evidence>
<evidence type="ECO:0000313" key="8">
    <source>
        <dbReference type="RefSeq" id="XP_019636186.1"/>
    </source>
</evidence>
<feature type="domain" description="TEX10-like TPR repeats" evidence="6">
    <location>
        <begin position="524"/>
        <end position="895"/>
    </location>
</feature>
<proteinExistence type="inferred from homology"/>
<evidence type="ECO:0000256" key="2">
    <source>
        <dbReference type="ARBA" id="ARBA00004642"/>
    </source>
</evidence>
<dbReference type="RefSeq" id="XP_019636186.1">
    <property type="nucleotide sequence ID" value="XM_019780627.1"/>
</dbReference>
<dbReference type="Pfam" id="PF12333">
    <property type="entry name" value="Ipi1_N"/>
    <property type="match status" value="1"/>
</dbReference>
<evidence type="ECO:0000256" key="4">
    <source>
        <dbReference type="ARBA" id="ARBA00023242"/>
    </source>
</evidence>
<dbReference type="Gene3D" id="1.25.10.10">
    <property type="entry name" value="Leucine-rich Repeat Variant"/>
    <property type="match status" value="1"/>
</dbReference>
<accession>A0A6P5A375</accession>
<dbReference type="InterPro" id="IPR016024">
    <property type="entry name" value="ARM-type_fold"/>
</dbReference>
<evidence type="ECO:0000313" key="7">
    <source>
        <dbReference type="Proteomes" id="UP000515135"/>
    </source>
</evidence>
<dbReference type="InterPro" id="IPR057949">
    <property type="entry name" value="TPR_TEX10"/>
</dbReference>
<sequence length="897" mass="100096">MPKSAKKRKAKRADFNKVKLKVGKKLPKADNVTDTSFKSKAIHLPDQLKTDASQPTNFKQQNVKDLLTQCNHYSASVRHEAVTGLKDLLVRHPAAIPAHLSLVLEKCSELFVDKDPVVRKAAIGLLCHTFSQASTNQISPFFPLITAHLCCAMTHIFEDIRHDSLTVLDACLEHFPSLLTSRSGQILTNFVGQISSMKDKGVKKDATSSSHRLSVNPNSKLTSLQWRSKVLNRLHHFLKAMLSESVSTGDRQTGDVGKKGFVDEIFDGSRPLYVQVFPYSTSSSSTGFLIGSKTPSTASLFSLREFAESLLPLLLETWVEGSPGGEGQSLVRADVSDLLQGVLDVLGLLWQCLQHREQDKQQDPTKTSFLHQYKNIHLHLMSGFPYMVMEQSKKGKGPQRDQSGGTNVQASLIMNLSICDVMTCSLEQDSDGTAAEWLDTVFDYLVSCLSDVDDNSADHMENVLRVIQHVIKVLPKQDLCEDLLTAVHNCYQSEEISDRTRQQIVHFLAQTYLQRDPGLQKSEVLTNWVASLPHYLVTMDTANQQQTEEVLHVVQSAATRGHSCMVENLMANFQNIYGVGGLLCSLSPPLQRHLVQLLYHLPLLGGLKLSTLSQACRQREVGVPVVEYLVQILLARSPVMAVCEEGTPPVDTPRILSFLMSLMIGHSVEELKDLQQETSRPDVWVPGCRTQISCVSLELRHRQKALAKFTCECLLQFSSPDQVWKVVGAVLERYLGMFHTLPMDTLYAVLVAMVMLLHPGTEIRKELMTPIMHCCWAALDLSIHNRIPVSDRETEVAEENWQGELLHAALQTMASSQGVVQSWLEHIEAFVKEGTERCNTEAVAKVLLKLMQTPELQRPLQQTGVLQRVVGTVMVCLREDENEKLLSSMVYQASLIK</sequence>
<dbReference type="FunFam" id="1.25.10.10:FF:000918">
    <property type="entry name" value="Testis-expressed protein 10 homolog"/>
    <property type="match status" value="1"/>
</dbReference>
<feature type="domain" description="Pre-rRNA-processing protein Ipi1 N-terminal" evidence="5">
    <location>
        <begin position="137"/>
        <end position="238"/>
    </location>
</feature>
<dbReference type="KEGG" id="bbel:109478815"/>
<dbReference type="Pfam" id="PF25781">
    <property type="entry name" value="TPR_TEX10"/>
    <property type="match status" value="1"/>
</dbReference>
<dbReference type="SUPFAM" id="SSF48371">
    <property type="entry name" value="ARM repeat"/>
    <property type="match status" value="2"/>
</dbReference>
<dbReference type="PANTHER" id="PTHR16056:SF2">
    <property type="entry name" value="TESTIS-EXPRESSED PROTEIN 10"/>
    <property type="match status" value="1"/>
</dbReference>
<reference evidence="8" key="1">
    <citation type="submission" date="2025-08" db="UniProtKB">
        <authorList>
            <consortium name="RefSeq"/>
        </authorList>
    </citation>
    <scope>IDENTIFICATION</scope>
    <source>
        <tissue evidence="8">Gonad</tissue>
    </source>
</reference>
<comment type="similarity">
    <text evidence="3">Belongs to the IPI1/TEX10 family.</text>
</comment>
<dbReference type="InterPro" id="IPR011989">
    <property type="entry name" value="ARM-like"/>
</dbReference>
<dbReference type="AlphaFoldDB" id="A0A6P5A375"/>